<proteinExistence type="predicted"/>
<dbReference type="Proteomes" id="UP001519305">
    <property type="component" value="Unassembled WGS sequence"/>
</dbReference>
<keyword evidence="1" id="KW-0489">Methyltransferase</keyword>
<dbReference type="GO" id="GO:0032259">
    <property type="term" value="P:methylation"/>
    <property type="evidence" value="ECO:0007669"/>
    <property type="project" value="UniProtKB-KW"/>
</dbReference>
<comment type="caution">
    <text evidence="1">The sequence shown here is derived from an EMBL/GenBank/DDBJ whole genome shotgun (WGS) entry which is preliminary data.</text>
</comment>
<dbReference type="SUPFAM" id="SSF53335">
    <property type="entry name" value="S-adenosyl-L-methionine-dependent methyltransferases"/>
    <property type="match status" value="1"/>
</dbReference>
<accession>A0ABS4U6Z7</accession>
<dbReference type="GO" id="GO:0008825">
    <property type="term" value="F:cyclopropane-fatty-acyl-phospholipid synthase activity"/>
    <property type="evidence" value="ECO:0007669"/>
    <property type="project" value="UniProtKB-EC"/>
</dbReference>
<keyword evidence="1" id="KW-0808">Transferase</keyword>
<protein>
    <submittedName>
        <fullName evidence="1">Cyclopropane-fatty-acyl-phospholipid synthase</fullName>
        <ecNumber evidence="1">2.1.1.79</ecNumber>
    </submittedName>
</protein>
<dbReference type="Gene3D" id="3.40.50.150">
    <property type="entry name" value="Vaccinia Virus protein VP39"/>
    <property type="match status" value="1"/>
</dbReference>
<dbReference type="InterPro" id="IPR029063">
    <property type="entry name" value="SAM-dependent_MTases_sf"/>
</dbReference>
<name>A0ABS4U6Z7_9CORY</name>
<dbReference type="PANTHER" id="PTHR43667:SF2">
    <property type="entry name" value="FATTY ACID C-METHYL TRANSFERASE"/>
    <property type="match status" value="1"/>
</dbReference>
<dbReference type="EMBL" id="JAGINY010000001">
    <property type="protein sequence ID" value="MBP2332433.1"/>
    <property type="molecule type" value="Genomic_DNA"/>
</dbReference>
<organism evidence="1 2">
    <name type="scientific">Corynebacterium freneyi</name>
    <dbReference type="NCBI Taxonomy" id="134034"/>
    <lineage>
        <taxon>Bacteria</taxon>
        <taxon>Bacillati</taxon>
        <taxon>Actinomycetota</taxon>
        <taxon>Actinomycetes</taxon>
        <taxon>Mycobacteriales</taxon>
        <taxon>Corynebacteriaceae</taxon>
        <taxon>Corynebacterium</taxon>
    </lineage>
</organism>
<evidence type="ECO:0000313" key="1">
    <source>
        <dbReference type="EMBL" id="MBP2332433.1"/>
    </source>
</evidence>
<dbReference type="Pfam" id="PF02353">
    <property type="entry name" value="CMAS"/>
    <property type="match status" value="1"/>
</dbReference>
<sequence length="453" mass="49285">MAENEGRSAAMSVDRFSVDAERWPGVARVPDGPLLGKRADLARMSFRRACARYGVEIDGPGSATIGIRDSDAMFRRIAEADWVGLGESFLAGEWESDTLPRTLAALFDAGLDVGAEGRVGRGLRKLSGRRPTPRATGPGGELPASLIELFAGPALTGGSALFASGARTTSLEEIPNQAQGAGRGGAPAHWKVDVTRIDAPEGVIRADLPEAQARRVDRMLDLARVRAGDRVLEWPSSGGELALRAADRGASADVLAISDDHANVVGTRAAEAGLAGPVRVLRADEVIPSPRDFDGDYEAIFNVERLETFGLDGIRRWLRGAERVLADRGTIVVQMAVAGDRFDDSAGAALDLVRSYVWPALYYPTLDEFRRIVDRDTGLRILSESHLPAHYDRTLELWRELFAAHSREAAGLGYDRVYRRLWDFHLALQQALVASGRTDMVQLELMAKPRKRR</sequence>
<keyword evidence="2" id="KW-1185">Reference proteome</keyword>
<dbReference type="PANTHER" id="PTHR43667">
    <property type="entry name" value="CYCLOPROPANE-FATTY-ACYL-PHOSPHOLIPID SYNTHASE"/>
    <property type="match status" value="1"/>
</dbReference>
<evidence type="ECO:0000313" key="2">
    <source>
        <dbReference type="Proteomes" id="UP001519305"/>
    </source>
</evidence>
<dbReference type="InterPro" id="IPR050723">
    <property type="entry name" value="CFA/CMAS"/>
</dbReference>
<gene>
    <name evidence="1" type="ORF">JOF33_001132</name>
</gene>
<dbReference type="RefSeq" id="WP_244979519.1">
    <property type="nucleotide sequence ID" value="NZ_CP047357.1"/>
</dbReference>
<dbReference type="EC" id="2.1.1.79" evidence="1"/>
<reference evidence="1 2" key="1">
    <citation type="submission" date="2021-03" db="EMBL/GenBank/DDBJ databases">
        <title>Sequencing the genomes of 1000 actinobacteria strains.</title>
        <authorList>
            <person name="Klenk H.-P."/>
        </authorList>
    </citation>
    <scope>NUCLEOTIDE SEQUENCE [LARGE SCALE GENOMIC DNA]</scope>
    <source>
        <strain evidence="1 2">DSM 44506</strain>
    </source>
</reference>